<gene>
    <name evidence="1" type="ORF">OVA965_LOCUS13937</name>
    <name evidence="2" type="ORF">TMI583_LOCUS13940</name>
</gene>
<evidence type="ECO:0000313" key="3">
    <source>
        <dbReference type="Proteomes" id="UP000682733"/>
    </source>
</evidence>
<evidence type="ECO:0000313" key="1">
    <source>
        <dbReference type="EMBL" id="CAF0988177.1"/>
    </source>
</evidence>
<organism evidence="2 3">
    <name type="scientific">Didymodactylos carnosus</name>
    <dbReference type="NCBI Taxonomy" id="1234261"/>
    <lineage>
        <taxon>Eukaryota</taxon>
        <taxon>Metazoa</taxon>
        <taxon>Spiralia</taxon>
        <taxon>Gnathifera</taxon>
        <taxon>Rotifera</taxon>
        <taxon>Eurotatoria</taxon>
        <taxon>Bdelloidea</taxon>
        <taxon>Philodinida</taxon>
        <taxon>Philodinidae</taxon>
        <taxon>Didymodactylos</taxon>
    </lineage>
</organism>
<name>A0A8S2IU25_9BILA</name>
<dbReference type="Proteomes" id="UP000682733">
    <property type="component" value="Unassembled WGS sequence"/>
</dbReference>
<comment type="caution">
    <text evidence="2">The sequence shown here is derived from an EMBL/GenBank/DDBJ whole genome shotgun (WGS) entry which is preliminary data.</text>
</comment>
<sequence length="49" mass="5268">GAFCANDSAFGPQNLFPIDDSPPVLIRTVQNGTLYQVGTDTDGDQIWLV</sequence>
<dbReference type="EMBL" id="CAJNOK010005923">
    <property type="protein sequence ID" value="CAF0988177.1"/>
    <property type="molecule type" value="Genomic_DNA"/>
</dbReference>
<proteinExistence type="predicted"/>
<accession>A0A8S2IU25</accession>
<dbReference type="Proteomes" id="UP000677228">
    <property type="component" value="Unassembled WGS sequence"/>
</dbReference>
<evidence type="ECO:0000313" key="2">
    <source>
        <dbReference type="EMBL" id="CAF3758379.1"/>
    </source>
</evidence>
<dbReference type="AlphaFoldDB" id="A0A8S2IU25"/>
<dbReference type="EMBL" id="CAJOBA010005930">
    <property type="protein sequence ID" value="CAF3758379.1"/>
    <property type="molecule type" value="Genomic_DNA"/>
</dbReference>
<reference evidence="2" key="1">
    <citation type="submission" date="2021-02" db="EMBL/GenBank/DDBJ databases">
        <authorList>
            <person name="Nowell W R."/>
        </authorList>
    </citation>
    <scope>NUCLEOTIDE SEQUENCE</scope>
</reference>
<feature type="non-terminal residue" evidence="2">
    <location>
        <position position="1"/>
    </location>
</feature>
<protein>
    <submittedName>
        <fullName evidence="2">Uncharacterized protein</fullName>
    </submittedName>
</protein>